<dbReference type="Proteomes" id="UP001284901">
    <property type="component" value="Unassembled WGS sequence"/>
</dbReference>
<evidence type="ECO:0000256" key="6">
    <source>
        <dbReference type="ARBA" id="ARBA00023136"/>
    </source>
</evidence>
<dbReference type="PANTHER" id="PTHR30193:SF37">
    <property type="entry name" value="INNER MEMBRANE ABC TRANSPORTER PERMEASE PROTEIN YCJO"/>
    <property type="match status" value="1"/>
</dbReference>
<evidence type="ECO:0000256" key="4">
    <source>
        <dbReference type="ARBA" id="ARBA00022692"/>
    </source>
</evidence>
<evidence type="ECO:0000256" key="7">
    <source>
        <dbReference type="RuleBase" id="RU363032"/>
    </source>
</evidence>
<evidence type="ECO:0000256" key="1">
    <source>
        <dbReference type="ARBA" id="ARBA00004651"/>
    </source>
</evidence>
<name>A0AAW9HJP3_9ACTO</name>
<accession>A0AAW9HJP3</accession>
<feature type="transmembrane region" description="Helical" evidence="7">
    <location>
        <begin position="45"/>
        <end position="73"/>
    </location>
</feature>
<dbReference type="InterPro" id="IPR035906">
    <property type="entry name" value="MetI-like_sf"/>
</dbReference>
<dbReference type="PROSITE" id="PS50928">
    <property type="entry name" value="ABC_TM1"/>
    <property type="match status" value="1"/>
</dbReference>
<evidence type="ECO:0000256" key="5">
    <source>
        <dbReference type="ARBA" id="ARBA00022989"/>
    </source>
</evidence>
<keyword evidence="6 7" id="KW-0472">Membrane</keyword>
<dbReference type="GO" id="GO:0055085">
    <property type="term" value="P:transmembrane transport"/>
    <property type="evidence" value="ECO:0007669"/>
    <property type="project" value="InterPro"/>
</dbReference>
<feature type="transmembrane region" description="Helical" evidence="7">
    <location>
        <begin position="189"/>
        <end position="211"/>
    </location>
</feature>
<dbReference type="InterPro" id="IPR000515">
    <property type="entry name" value="MetI-like"/>
</dbReference>
<dbReference type="SUPFAM" id="SSF161098">
    <property type="entry name" value="MetI-like"/>
    <property type="match status" value="1"/>
</dbReference>
<dbReference type="Proteomes" id="UP001288320">
    <property type="component" value="Unassembled WGS sequence"/>
</dbReference>
<feature type="transmembrane region" description="Helical" evidence="7">
    <location>
        <begin position="296"/>
        <end position="315"/>
    </location>
</feature>
<dbReference type="EMBL" id="JAWNFY010000011">
    <property type="protein sequence ID" value="MDY5146359.1"/>
    <property type="molecule type" value="Genomic_DNA"/>
</dbReference>
<protein>
    <submittedName>
        <fullName evidence="10">Sugar ABC transporter permease</fullName>
    </submittedName>
</protein>
<dbReference type="AlphaFoldDB" id="A0AAW9HJP3"/>
<dbReference type="GO" id="GO:0005886">
    <property type="term" value="C:plasma membrane"/>
    <property type="evidence" value="ECO:0007669"/>
    <property type="project" value="UniProtKB-SubCell"/>
</dbReference>
<evidence type="ECO:0000313" key="13">
    <source>
        <dbReference type="Proteomes" id="UP001288320"/>
    </source>
</evidence>
<keyword evidence="12" id="KW-1185">Reference proteome</keyword>
<dbReference type="SUPFAM" id="SSF160964">
    <property type="entry name" value="MalF N-terminal region-like"/>
    <property type="match status" value="1"/>
</dbReference>
<dbReference type="RefSeq" id="WP_087069812.1">
    <property type="nucleotide sequence ID" value="NZ_CAUPFC010000011.1"/>
</dbReference>
<dbReference type="PANTHER" id="PTHR30193">
    <property type="entry name" value="ABC TRANSPORTER PERMEASE PROTEIN"/>
    <property type="match status" value="1"/>
</dbReference>
<evidence type="ECO:0000259" key="9">
    <source>
        <dbReference type="PROSITE" id="PS50928"/>
    </source>
</evidence>
<feature type="transmembrane region" description="Helical" evidence="7">
    <location>
        <begin position="250"/>
        <end position="268"/>
    </location>
</feature>
<keyword evidence="4 7" id="KW-0812">Transmembrane</keyword>
<dbReference type="Gene3D" id="1.10.3720.10">
    <property type="entry name" value="MetI-like"/>
    <property type="match status" value="1"/>
</dbReference>
<comment type="similarity">
    <text evidence="7">Belongs to the binding-protein-dependent transport system permease family.</text>
</comment>
<gene>
    <name evidence="10" type="ORF">R6G74_05185</name>
    <name evidence="11" type="ORF">R6P33_04890</name>
</gene>
<feature type="region of interest" description="Disordered" evidence="8">
    <location>
        <begin position="1"/>
        <end position="33"/>
    </location>
</feature>
<organism evidence="10 13">
    <name type="scientific">Actinotignum timonense</name>
    <dbReference type="NCBI Taxonomy" id="1870995"/>
    <lineage>
        <taxon>Bacteria</taxon>
        <taxon>Bacillati</taxon>
        <taxon>Actinomycetota</taxon>
        <taxon>Actinomycetes</taxon>
        <taxon>Actinomycetales</taxon>
        <taxon>Actinomycetaceae</taxon>
        <taxon>Actinotignum</taxon>
    </lineage>
</organism>
<evidence type="ECO:0000256" key="8">
    <source>
        <dbReference type="SAM" id="MobiDB-lite"/>
    </source>
</evidence>
<evidence type="ECO:0000313" key="10">
    <source>
        <dbReference type="EMBL" id="MDY5140706.1"/>
    </source>
</evidence>
<proteinExistence type="inferred from homology"/>
<evidence type="ECO:0000313" key="11">
    <source>
        <dbReference type="EMBL" id="MDY5146359.1"/>
    </source>
</evidence>
<feature type="transmembrane region" description="Helical" evidence="7">
    <location>
        <begin position="142"/>
        <end position="162"/>
    </location>
</feature>
<dbReference type="Pfam" id="PF00528">
    <property type="entry name" value="BPD_transp_1"/>
    <property type="match status" value="1"/>
</dbReference>
<dbReference type="InterPro" id="IPR051393">
    <property type="entry name" value="ABC_transporter_permease"/>
</dbReference>
<feature type="transmembrane region" description="Helical" evidence="7">
    <location>
        <begin position="109"/>
        <end position="130"/>
    </location>
</feature>
<keyword evidence="2 7" id="KW-0813">Transport</keyword>
<keyword evidence="5 7" id="KW-1133">Transmembrane helix</keyword>
<evidence type="ECO:0000313" key="12">
    <source>
        <dbReference type="Proteomes" id="UP001284901"/>
    </source>
</evidence>
<sequence length="327" mass="35996">MTSAPQATAESKHALRPAPASSQRAQPAAASSRKYRRETSAQARAGWGMLAPAGILMLLFLVVPIVLTFILAFTDARLISPRPMQFIGLENFERLFGTEVFWASLRNTLIFALVIVPGQSGLALIMALLVNKKFPGLNFFRTVFFLPMVTSMVVVSMLWLFMYQPDGLLNALLAKIGISGPDWLGDPSWALFAIIVMSAWQAAGMHMIIWLSGLQTIPGELYEAAALDGASSWQQFKHVTWPGLRQTRTFILITITIAAFSLFTQINIMTKGGPLDSTSTVVYQAVRTGYDQQQTGYAAAISLVFFVLVLAVNLVQRYLTRDKEARA</sequence>
<comment type="subcellular location">
    <subcellularLocation>
        <location evidence="1 7">Cell membrane</location>
        <topology evidence="1 7">Multi-pass membrane protein</topology>
    </subcellularLocation>
</comment>
<feature type="domain" description="ABC transmembrane type-1" evidence="9">
    <location>
        <begin position="105"/>
        <end position="316"/>
    </location>
</feature>
<comment type="caution">
    <text evidence="10">The sequence shown here is derived from an EMBL/GenBank/DDBJ whole genome shotgun (WGS) entry which is preliminary data.</text>
</comment>
<reference evidence="10 12" key="1">
    <citation type="submission" date="2023-10" db="EMBL/GenBank/DDBJ databases">
        <title>Whole Genome based description of the genera Actinobaculum and Actinotignum reveals a complex phylogenetic relationship within the species included in the genus Actinotignum.</title>
        <authorList>
            <person name="Jensen C.S."/>
            <person name="Dargis R."/>
            <person name="Kemp M."/>
            <person name="Christensen J.J."/>
        </authorList>
    </citation>
    <scope>NUCLEOTIDE SEQUENCE</scope>
    <source>
        <strain evidence="11 12">SLA_B089</strain>
        <strain evidence="10">SLA_B245</strain>
    </source>
</reference>
<dbReference type="EMBL" id="JAWNFV010000009">
    <property type="protein sequence ID" value="MDY5140706.1"/>
    <property type="molecule type" value="Genomic_DNA"/>
</dbReference>
<evidence type="ECO:0000256" key="2">
    <source>
        <dbReference type="ARBA" id="ARBA00022448"/>
    </source>
</evidence>
<keyword evidence="3" id="KW-1003">Cell membrane</keyword>
<dbReference type="GeneID" id="92813711"/>
<evidence type="ECO:0000256" key="3">
    <source>
        <dbReference type="ARBA" id="ARBA00022475"/>
    </source>
</evidence>
<feature type="compositionally biased region" description="Low complexity" evidence="8">
    <location>
        <begin position="16"/>
        <end position="32"/>
    </location>
</feature>
<dbReference type="CDD" id="cd06261">
    <property type="entry name" value="TM_PBP2"/>
    <property type="match status" value="1"/>
</dbReference>